<evidence type="ECO:0000256" key="1">
    <source>
        <dbReference type="SAM" id="MobiDB-lite"/>
    </source>
</evidence>
<dbReference type="Proteomes" id="UP000051952">
    <property type="component" value="Unassembled WGS sequence"/>
</dbReference>
<gene>
    <name evidence="2" type="ORF">BSAL_39990</name>
</gene>
<feature type="region of interest" description="Disordered" evidence="1">
    <location>
        <begin position="264"/>
        <end position="287"/>
    </location>
</feature>
<feature type="region of interest" description="Disordered" evidence="1">
    <location>
        <begin position="1"/>
        <end position="38"/>
    </location>
</feature>
<name>A0A0S4JRW6_BODSA</name>
<feature type="compositionally biased region" description="Low complexity" evidence="1">
    <location>
        <begin position="264"/>
        <end position="280"/>
    </location>
</feature>
<protein>
    <submittedName>
        <fullName evidence="2">Uncharacterized protein</fullName>
    </submittedName>
</protein>
<evidence type="ECO:0000313" key="2">
    <source>
        <dbReference type="EMBL" id="CUG92952.1"/>
    </source>
</evidence>
<reference evidence="3" key="1">
    <citation type="submission" date="2015-09" db="EMBL/GenBank/DDBJ databases">
        <authorList>
            <consortium name="Pathogen Informatics"/>
        </authorList>
    </citation>
    <scope>NUCLEOTIDE SEQUENCE [LARGE SCALE GENOMIC DNA]</scope>
    <source>
        <strain evidence="3">Lake Konstanz</strain>
    </source>
</reference>
<dbReference type="VEuPathDB" id="TriTrypDB:BSAL_39990"/>
<proteinExistence type="predicted"/>
<feature type="region of interest" description="Disordered" evidence="1">
    <location>
        <begin position="117"/>
        <end position="147"/>
    </location>
</feature>
<sequence>MGCNVSTPDIVPRPNAVADYQRRREATTGNSGGGFMRGRSMSMLDMALDIHERAKISAAAFVNSIPELEPHERRQLRSIAVNRAVERLSGSTGALTTVADPTNPQHFAVYEVVHRDPDDEQPAVGEQARRSLQQLQQQQHPPARDAERREQTFYFTRPINADLTAGLVDEEDGMTTGAAATATNSSSFAQEDYDDDYEEFNMIEVQQGLNEAQGSKAFDDTGALLQPVDKNPYIYSPTAKRGTCHGATHDVFALPVFGGDGLLPSSSGADSASGDSEGPSSPRPVGGHVTVVPCQPNLQAALLPRQTAPMCIATGVVAPQGSTCNTNIVAHLPIEKGEMMTQSFGSPKLISILKKQSKNFNASLTSFSVVLPSITEDVLSPTLTATTSATGNASSSAADHIPLPAPSPLVQVRVESQPISTTTTTTTRSLLPSTAPLSAFVLPVGDRQNSSVCGGMNHSVTTNENSMTSSRRCVSFLIESSIIKKEPQN</sequence>
<evidence type="ECO:0000313" key="3">
    <source>
        <dbReference type="Proteomes" id="UP000051952"/>
    </source>
</evidence>
<accession>A0A0S4JRW6</accession>
<dbReference type="EMBL" id="CYKH01002097">
    <property type="protein sequence ID" value="CUG92952.1"/>
    <property type="molecule type" value="Genomic_DNA"/>
</dbReference>
<organism evidence="2 3">
    <name type="scientific">Bodo saltans</name>
    <name type="common">Flagellated protozoan</name>
    <dbReference type="NCBI Taxonomy" id="75058"/>
    <lineage>
        <taxon>Eukaryota</taxon>
        <taxon>Discoba</taxon>
        <taxon>Euglenozoa</taxon>
        <taxon>Kinetoplastea</taxon>
        <taxon>Metakinetoplastina</taxon>
        <taxon>Eubodonida</taxon>
        <taxon>Bodonidae</taxon>
        <taxon>Bodo</taxon>
    </lineage>
</organism>
<keyword evidence="3" id="KW-1185">Reference proteome</keyword>
<dbReference type="AlphaFoldDB" id="A0A0S4JRW6"/>